<evidence type="ECO:0000256" key="1">
    <source>
        <dbReference type="SAM" id="Phobius"/>
    </source>
</evidence>
<reference evidence="2" key="1">
    <citation type="submission" date="2016-10" db="EMBL/GenBank/DDBJ databases">
        <title>Sequence of Gallionella enrichment culture.</title>
        <authorList>
            <person name="Poehlein A."/>
            <person name="Muehling M."/>
            <person name="Daniel R."/>
        </authorList>
    </citation>
    <scope>NUCLEOTIDE SEQUENCE</scope>
</reference>
<keyword evidence="1" id="KW-1133">Transmembrane helix</keyword>
<keyword evidence="1" id="KW-0812">Transmembrane</keyword>
<name>A0A1J5QZS8_9ZZZZ</name>
<dbReference type="EMBL" id="MLJW01000342">
    <property type="protein sequence ID" value="OIQ89144.1"/>
    <property type="molecule type" value="Genomic_DNA"/>
</dbReference>
<organism evidence="2">
    <name type="scientific">mine drainage metagenome</name>
    <dbReference type="NCBI Taxonomy" id="410659"/>
    <lineage>
        <taxon>unclassified sequences</taxon>
        <taxon>metagenomes</taxon>
        <taxon>ecological metagenomes</taxon>
    </lineage>
</organism>
<gene>
    <name evidence="2" type="ORF">GALL_289650</name>
</gene>
<sequence>MDMRSLMEPKDRGAAQGGFTLIELAIVLTIVGLLIGGILKGQELIHDTQLKMTMTDVQNFTSAINAFQDKYGAYPGDYSLASTNINANLQNGNGDGIIGGQNAYATNTVGSTAWEEEILFQQLSAAGYISGAQVAPTTNQAGLSYPKGRLSSSAYEFVDNTATAGQTSAHLIELIGSVTGQRNMILTPTDASLLDSKFDDGNPNTGNIQTYDGTCMSGNGSTAKYTLATTSVACTLGFLMP</sequence>
<dbReference type="Pfam" id="PF07963">
    <property type="entry name" value="N_methyl"/>
    <property type="match status" value="1"/>
</dbReference>
<evidence type="ECO:0008006" key="3">
    <source>
        <dbReference type="Google" id="ProtNLM"/>
    </source>
</evidence>
<protein>
    <recommendedName>
        <fullName evidence="3">Prepilin-type N-terminal cleavage/methylation domain-containing protein</fullName>
    </recommendedName>
</protein>
<keyword evidence="1" id="KW-0472">Membrane</keyword>
<accession>A0A1J5QZS8</accession>
<dbReference type="InterPro" id="IPR045584">
    <property type="entry name" value="Pilin-like"/>
</dbReference>
<dbReference type="SUPFAM" id="SSF54523">
    <property type="entry name" value="Pili subunits"/>
    <property type="match status" value="1"/>
</dbReference>
<dbReference type="NCBIfam" id="TIGR02532">
    <property type="entry name" value="IV_pilin_GFxxxE"/>
    <property type="match status" value="1"/>
</dbReference>
<dbReference type="PROSITE" id="PS00409">
    <property type="entry name" value="PROKAR_NTER_METHYL"/>
    <property type="match status" value="1"/>
</dbReference>
<evidence type="ECO:0000313" key="2">
    <source>
        <dbReference type="EMBL" id="OIQ89144.1"/>
    </source>
</evidence>
<feature type="transmembrane region" description="Helical" evidence="1">
    <location>
        <begin position="21"/>
        <end position="39"/>
    </location>
</feature>
<dbReference type="InterPro" id="IPR012902">
    <property type="entry name" value="N_methyl_site"/>
</dbReference>
<dbReference type="AlphaFoldDB" id="A0A1J5QZS8"/>
<proteinExistence type="predicted"/>
<comment type="caution">
    <text evidence="2">The sequence shown here is derived from an EMBL/GenBank/DDBJ whole genome shotgun (WGS) entry which is preliminary data.</text>
</comment>
<dbReference type="Gene3D" id="3.30.700.10">
    <property type="entry name" value="Glycoprotein, Type 4 Pilin"/>
    <property type="match status" value="1"/>
</dbReference>